<dbReference type="InterPro" id="IPR036388">
    <property type="entry name" value="WH-like_DNA-bd_sf"/>
</dbReference>
<dbReference type="InterPro" id="IPR000835">
    <property type="entry name" value="HTH_MarR-typ"/>
</dbReference>
<evidence type="ECO:0000256" key="3">
    <source>
        <dbReference type="ARBA" id="ARBA00023125"/>
    </source>
</evidence>
<comment type="subcellular location">
    <subcellularLocation>
        <location evidence="1">Cytoplasm</location>
    </subcellularLocation>
</comment>
<evidence type="ECO:0000259" key="8">
    <source>
        <dbReference type="PROSITE" id="PS50995"/>
    </source>
</evidence>
<dbReference type="InterPro" id="IPR055166">
    <property type="entry name" value="Transc_reg_Sar_Rot_HTH"/>
</dbReference>
<dbReference type="SUPFAM" id="SSF46785">
    <property type="entry name" value="Winged helix' DNA-binding domain"/>
    <property type="match status" value="1"/>
</dbReference>
<protein>
    <recommendedName>
        <fullName evidence="6">HTH-type transcriptional regulator SarZ</fullName>
    </recommendedName>
    <alternativeName>
        <fullName evidence="7">Staphylococcal accessory regulator Z</fullName>
    </alternativeName>
</protein>
<keyword evidence="10" id="KW-1185">Reference proteome</keyword>
<reference evidence="10" key="1">
    <citation type="submission" date="2016-10" db="EMBL/GenBank/DDBJ databases">
        <authorList>
            <person name="Varghese N."/>
            <person name="Submissions S."/>
        </authorList>
    </citation>
    <scope>NUCLEOTIDE SEQUENCE [LARGE SCALE GENOMIC DNA]</scope>
    <source>
        <strain evidence="10">DSM 3384</strain>
    </source>
</reference>
<evidence type="ECO:0000256" key="5">
    <source>
        <dbReference type="ARBA" id="ARBA00046337"/>
    </source>
</evidence>
<dbReference type="GO" id="GO:0003677">
    <property type="term" value="F:DNA binding"/>
    <property type="evidence" value="ECO:0007669"/>
    <property type="project" value="UniProtKB-KW"/>
</dbReference>
<evidence type="ECO:0000256" key="6">
    <source>
        <dbReference type="ARBA" id="ARBA00047188"/>
    </source>
</evidence>
<keyword evidence="4" id="KW-0804">Transcription</keyword>
<evidence type="ECO:0000256" key="1">
    <source>
        <dbReference type="ARBA" id="ARBA00004496"/>
    </source>
</evidence>
<dbReference type="RefSeq" id="WP_014957080.1">
    <property type="nucleotide sequence ID" value="NZ_FNLL01000015.1"/>
</dbReference>
<dbReference type="Proteomes" id="UP000199608">
    <property type="component" value="Unassembled WGS sequence"/>
</dbReference>
<name>A0A1H2JU47_9BACT</name>
<accession>A0A1H2JU47</accession>
<gene>
    <name evidence="9" type="ORF">SAMN04487931_11540</name>
</gene>
<evidence type="ECO:0000256" key="2">
    <source>
        <dbReference type="ARBA" id="ARBA00023015"/>
    </source>
</evidence>
<evidence type="ECO:0000313" key="10">
    <source>
        <dbReference type="Proteomes" id="UP000199608"/>
    </source>
</evidence>
<dbReference type="PROSITE" id="PS50995">
    <property type="entry name" value="HTH_MARR_2"/>
    <property type="match status" value="1"/>
</dbReference>
<dbReference type="InterPro" id="IPR036390">
    <property type="entry name" value="WH_DNA-bd_sf"/>
</dbReference>
<evidence type="ECO:0000313" key="9">
    <source>
        <dbReference type="EMBL" id="SDU59575.1"/>
    </source>
</evidence>
<dbReference type="PRINTS" id="PR00598">
    <property type="entry name" value="HTHMARR"/>
</dbReference>
<proteinExistence type="inferred from homology"/>
<comment type="similarity">
    <text evidence="5">Belongs to the SarZ family.</text>
</comment>
<dbReference type="AlphaFoldDB" id="A0A1H2JU47"/>
<dbReference type="PANTHER" id="PTHR42756">
    <property type="entry name" value="TRANSCRIPTIONAL REGULATOR, MARR"/>
    <property type="match status" value="1"/>
</dbReference>
<dbReference type="GO" id="GO:0003700">
    <property type="term" value="F:DNA-binding transcription factor activity"/>
    <property type="evidence" value="ECO:0007669"/>
    <property type="project" value="InterPro"/>
</dbReference>
<dbReference type="Gene3D" id="1.10.10.10">
    <property type="entry name" value="Winged helix-like DNA-binding domain superfamily/Winged helix DNA-binding domain"/>
    <property type="match status" value="1"/>
</dbReference>
<evidence type="ECO:0000256" key="4">
    <source>
        <dbReference type="ARBA" id="ARBA00023163"/>
    </source>
</evidence>
<evidence type="ECO:0000256" key="7">
    <source>
        <dbReference type="ARBA" id="ARBA00047207"/>
    </source>
</evidence>
<feature type="domain" description="HTH marR-type" evidence="8">
    <location>
        <begin position="9"/>
        <end position="141"/>
    </location>
</feature>
<sequence length="165" mass="18700">MGKTNDERCRNLLIALRKIIQAIDQHSKSLKKNFGLTGPQLIILQSIVANDQISVTQLSKNVSLSQATVTDITKRLEKRGYITRKRSIDDKRKTNITLTENGKTIMETVPPLLQKQFMDRFSRLESWEQSMIESAFERVVSMMSAENIEASPIMITGSIESSELL</sequence>
<dbReference type="PANTHER" id="PTHR42756:SF1">
    <property type="entry name" value="TRANSCRIPTIONAL REPRESSOR OF EMRAB OPERON"/>
    <property type="match status" value="1"/>
</dbReference>
<keyword evidence="2" id="KW-0805">Transcription regulation</keyword>
<dbReference type="EMBL" id="FNLL01000015">
    <property type="protein sequence ID" value="SDU59575.1"/>
    <property type="molecule type" value="Genomic_DNA"/>
</dbReference>
<keyword evidence="3" id="KW-0238">DNA-binding</keyword>
<dbReference type="Pfam" id="PF22381">
    <property type="entry name" value="Staph_reg_Sar_Rot"/>
    <property type="match status" value="1"/>
</dbReference>
<organism evidence="9 10">
    <name type="scientific">Desulfobacula phenolica</name>
    <dbReference type="NCBI Taxonomy" id="90732"/>
    <lineage>
        <taxon>Bacteria</taxon>
        <taxon>Pseudomonadati</taxon>
        <taxon>Thermodesulfobacteriota</taxon>
        <taxon>Desulfobacteria</taxon>
        <taxon>Desulfobacterales</taxon>
        <taxon>Desulfobacteraceae</taxon>
        <taxon>Desulfobacula</taxon>
    </lineage>
</organism>
<dbReference type="SMART" id="SM00347">
    <property type="entry name" value="HTH_MARR"/>
    <property type="match status" value="1"/>
</dbReference>